<dbReference type="AlphaFoldDB" id="K5XGD8"/>
<dbReference type="RefSeq" id="XP_007326367.1">
    <property type="nucleotide sequence ID" value="XM_007326305.1"/>
</dbReference>
<dbReference type="OMA" id="NVRKRFQ"/>
<feature type="region of interest" description="Disordered" evidence="2">
    <location>
        <begin position="189"/>
        <end position="208"/>
    </location>
</feature>
<dbReference type="PANTHER" id="PTHR28080">
    <property type="entry name" value="PEROXISOMAL BIOGENESIS FACTOR 3"/>
    <property type="match status" value="1"/>
</dbReference>
<evidence type="ECO:0008006" key="5">
    <source>
        <dbReference type="Google" id="ProtNLM"/>
    </source>
</evidence>
<evidence type="ECO:0000313" key="4">
    <source>
        <dbReference type="Proteomes" id="UP000008493"/>
    </source>
</evidence>
<dbReference type="EMBL" id="JH971386">
    <property type="protein sequence ID" value="EKM82322.1"/>
    <property type="molecule type" value="Genomic_DNA"/>
</dbReference>
<dbReference type="GeneID" id="18825376"/>
<reference evidence="4" key="1">
    <citation type="journal article" date="2012" name="Proc. Natl. Acad. Sci. U.S.A.">
        <title>Genome sequence of the button mushroom Agaricus bisporus reveals mechanisms governing adaptation to a humic-rich ecological niche.</title>
        <authorList>
            <person name="Morin E."/>
            <person name="Kohler A."/>
            <person name="Baker A.R."/>
            <person name="Foulongne-Oriol M."/>
            <person name="Lombard V."/>
            <person name="Nagy L.G."/>
            <person name="Ohm R.A."/>
            <person name="Patyshakuliyeva A."/>
            <person name="Brun A."/>
            <person name="Aerts A.L."/>
            <person name="Bailey A.M."/>
            <person name="Billette C."/>
            <person name="Coutinho P.M."/>
            <person name="Deakin G."/>
            <person name="Doddapaneni H."/>
            <person name="Floudas D."/>
            <person name="Grimwood J."/>
            <person name="Hilden K."/>
            <person name="Kuees U."/>
            <person name="LaButti K.M."/>
            <person name="Lapidus A."/>
            <person name="Lindquist E.A."/>
            <person name="Lucas S.M."/>
            <person name="Murat C."/>
            <person name="Riley R.W."/>
            <person name="Salamov A.A."/>
            <person name="Schmutz J."/>
            <person name="Subramanian V."/>
            <person name="Woesten H.A.B."/>
            <person name="Xu J."/>
            <person name="Eastwood D.C."/>
            <person name="Foster G.D."/>
            <person name="Sonnenberg A.S."/>
            <person name="Cullen D."/>
            <person name="de Vries R.P."/>
            <person name="Lundell T."/>
            <person name="Hibbett D.S."/>
            <person name="Henrissat B."/>
            <person name="Burton K.S."/>
            <person name="Kerrigan R.W."/>
            <person name="Challen M.P."/>
            <person name="Grigoriev I.V."/>
            <person name="Martin F."/>
        </authorList>
    </citation>
    <scope>NUCLEOTIDE SEQUENCE [LARGE SCALE GENOMIC DNA]</scope>
    <source>
        <strain evidence="4">JB137-S8 / ATCC MYA-4627 / FGSC 10392</strain>
    </source>
</reference>
<gene>
    <name evidence="3" type="ORF">AGABI1DRAFT_117841</name>
</gene>
<dbReference type="GO" id="GO:0045046">
    <property type="term" value="P:protein import into peroxisome membrane"/>
    <property type="evidence" value="ECO:0007669"/>
    <property type="project" value="TreeGrafter"/>
</dbReference>
<evidence type="ECO:0000256" key="2">
    <source>
        <dbReference type="SAM" id="MobiDB-lite"/>
    </source>
</evidence>
<dbReference type="Pfam" id="PF04882">
    <property type="entry name" value="Peroxin-3"/>
    <property type="match status" value="1"/>
</dbReference>
<dbReference type="eggNOG" id="KOG4444">
    <property type="taxonomic scope" value="Eukaryota"/>
</dbReference>
<dbReference type="InParanoid" id="K5XGD8"/>
<dbReference type="OrthoDB" id="45930at2759"/>
<dbReference type="InterPro" id="IPR006966">
    <property type="entry name" value="Peroxin-3"/>
</dbReference>
<keyword evidence="1" id="KW-0175">Coiled coil</keyword>
<name>K5XGD8_AGABU</name>
<evidence type="ECO:0000256" key="1">
    <source>
        <dbReference type="SAM" id="Coils"/>
    </source>
</evidence>
<protein>
    <recommendedName>
        <fullName evidence="5">Peroxin-3</fullName>
    </recommendedName>
</protein>
<feature type="coiled-coil region" evidence="1">
    <location>
        <begin position="37"/>
        <end position="64"/>
    </location>
</feature>
<accession>K5XGD8</accession>
<organism evidence="3 4">
    <name type="scientific">Agaricus bisporus var. burnettii (strain JB137-S8 / ATCC MYA-4627 / FGSC 10392)</name>
    <name type="common">White button mushroom</name>
    <dbReference type="NCBI Taxonomy" id="597362"/>
    <lineage>
        <taxon>Eukaryota</taxon>
        <taxon>Fungi</taxon>
        <taxon>Dikarya</taxon>
        <taxon>Basidiomycota</taxon>
        <taxon>Agaricomycotina</taxon>
        <taxon>Agaricomycetes</taxon>
        <taxon>Agaricomycetidae</taxon>
        <taxon>Agaricales</taxon>
        <taxon>Agaricineae</taxon>
        <taxon>Agaricaceae</taxon>
        <taxon>Agaricus</taxon>
    </lineage>
</organism>
<dbReference type="PANTHER" id="PTHR28080:SF1">
    <property type="entry name" value="PEROXISOMAL BIOGENESIS FACTOR 3"/>
    <property type="match status" value="1"/>
</dbReference>
<dbReference type="GO" id="GO:0030674">
    <property type="term" value="F:protein-macromolecule adaptor activity"/>
    <property type="evidence" value="ECO:0007669"/>
    <property type="project" value="TreeGrafter"/>
</dbReference>
<keyword evidence="4" id="KW-1185">Reference proteome</keyword>
<feature type="region of interest" description="Disordered" evidence="2">
    <location>
        <begin position="149"/>
        <end position="169"/>
    </location>
</feature>
<dbReference type="GO" id="GO:0005778">
    <property type="term" value="C:peroxisomal membrane"/>
    <property type="evidence" value="ECO:0007669"/>
    <property type="project" value="InterPro"/>
</dbReference>
<feature type="region of interest" description="Disordered" evidence="2">
    <location>
        <begin position="400"/>
        <end position="428"/>
    </location>
</feature>
<feature type="compositionally biased region" description="Polar residues" evidence="2">
    <location>
        <begin position="189"/>
        <end position="205"/>
    </location>
</feature>
<evidence type="ECO:0000313" key="3">
    <source>
        <dbReference type="EMBL" id="EKM82322.1"/>
    </source>
</evidence>
<proteinExistence type="predicted"/>
<sequence length="599" mass="66028">MFSTLRNYVVDRKSGIAKTVGFAGGLYIAKNYIGDRLEEVKVRLEQERTAKDSLRRRFQQTQDDVSYTVMALLPTLGDQILEYMDVEAITKELQSRSKIRNARQQSQAPSSLASSIDVVQEHDVRSDSGSIAPSVASTGFSFGDPDSTAATAPQVVSQPSESARDHLSSSVVASSTSSAISGENLSLHSSQLSDPLTTSSAVSESSDTRTKVELWNEVKMLTFTRTLTALYSTTLLCLLTAVQLTLLARAKYVHSVLQQGREEQVQERLEAELSLTKLMFGGMGRLEELMSRDLETLMEEEDALGDEAMSEDVENKYLTMSWWLLHVGWKDVGERVRRGVEEVFEGVSLKTKLSAMDLHRLVRDVRRRVEYEITFEGTERRINFLSTLLPPTPEMVQHVLSQGGFPGYNEPSSPSLGDRHTQESSTSLSSSQLSHSNYFLSALNNTADPFNTFAPFGGPAIGGPLASSSQVAALPSDNAQTLPIPNPHPHTEDLPFTSLLDETRSIICSSDFAFVLENCLDRGVEVLFDGLEKNVFVDSSTGPEEEVRIRLAGMLPGLSRWSSLALRSIPCELVDNVLAVRDVSCLSAIVFSKFEEKFQ</sequence>
<feature type="compositionally biased region" description="Polar residues" evidence="2">
    <location>
        <begin position="149"/>
        <end position="161"/>
    </location>
</feature>
<dbReference type="KEGG" id="abp:AGABI1DRAFT117841"/>
<dbReference type="HOGENOM" id="CLU_017002_2_0_1"/>
<dbReference type="STRING" id="597362.K5XGD8"/>
<dbReference type="Proteomes" id="UP000008493">
    <property type="component" value="Unassembled WGS sequence"/>
</dbReference>